<dbReference type="InterPro" id="IPR018378">
    <property type="entry name" value="C-type_lectin_CS"/>
</dbReference>
<evidence type="ECO:0000256" key="4">
    <source>
        <dbReference type="SAM" id="Coils"/>
    </source>
</evidence>
<dbReference type="PANTHER" id="PTHR46490">
    <property type="entry name" value="C-TYPE LECTIN DOMAIN FAMILY 12 MEMBER A-RELATED"/>
    <property type="match status" value="1"/>
</dbReference>
<dbReference type="PROSITE" id="PS00615">
    <property type="entry name" value="C_TYPE_LECTIN_1"/>
    <property type="match status" value="1"/>
</dbReference>
<protein>
    <recommendedName>
        <fullName evidence="6">C-type lectin domain-containing protein</fullName>
    </recommendedName>
</protein>
<feature type="coiled-coil region" evidence="4">
    <location>
        <begin position="103"/>
        <end position="144"/>
    </location>
</feature>
<dbReference type="GO" id="GO:0030246">
    <property type="term" value="F:carbohydrate binding"/>
    <property type="evidence" value="ECO:0007669"/>
    <property type="project" value="UniProtKB-KW"/>
</dbReference>
<reference evidence="7" key="2">
    <citation type="submission" date="2025-08" db="UniProtKB">
        <authorList>
            <consortium name="Ensembl"/>
        </authorList>
    </citation>
    <scope>IDENTIFICATION</scope>
</reference>
<keyword evidence="5" id="KW-0472">Membrane</keyword>
<reference evidence="7" key="3">
    <citation type="submission" date="2025-09" db="UniProtKB">
        <authorList>
            <consortium name="Ensembl"/>
        </authorList>
    </citation>
    <scope>IDENTIFICATION</scope>
</reference>
<dbReference type="InterPro" id="IPR052309">
    <property type="entry name" value="C-type_Lectin_Domain_Fam1"/>
</dbReference>
<feature type="domain" description="C-type lectin" evidence="6">
    <location>
        <begin position="160"/>
        <end position="274"/>
    </location>
</feature>
<feature type="transmembrane region" description="Helical" evidence="5">
    <location>
        <begin position="75"/>
        <end position="97"/>
    </location>
</feature>
<evidence type="ECO:0000313" key="7">
    <source>
        <dbReference type="Ensembl" id="ENSPNAP00000080943.1"/>
    </source>
</evidence>
<evidence type="ECO:0000256" key="5">
    <source>
        <dbReference type="SAM" id="Phobius"/>
    </source>
</evidence>
<dbReference type="InterPro" id="IPR016187">
    <property type="entry name" value="CTDL_fold"/>
</dbReference>
<dbReference type="AlphaFoldDB" id="A0AAR2LWI6"/>
<dbReference type="InterPro" id="IPR001304">
    <property type="entry name" value="C-type_lectin-like"/>
</dbReference>
<dbReference type="InterPro" id="IPR033989">
    <property type="entry name" value="CD209-like_CTLD"/>
</dbReference>
<dbReference type="GeneTree" id="ENSGT01020000230338"/>
<keyword evidence="2" id="KW-1015">Disulfide bond</keyword>
<dbReference type="SUPFAM" id="SSF56436">
    <property type="entry name" value="C-type lectin-like"/>
    <property type="match status" value="1"/>
</dbReference>
<keyword evidence="5" id="KW-1133">Transmembrane helix</keyword>
<dbReference type="SMART" id="SM00034">
    <property type="entry name" value="CLECT"/>
    <property type="match status" value="1"/>
</dbReference>
<dbReference type="InterPro" id="IPR016186">
    <property type="entry name" value="C-type_lectin-like/link_sf"/>
</dbReference>
<reference evidence="7 8" key="1">
    <citation type="submission" date="2020-10" db="EMBL/GenBank/DDBJ databases">
        <title>Pygocentrus nattereri (red-bellied piranha) genome, fPygNat1, primary haplotype.</title>
        <authorList>
            <person name="Myers G."/>
            <person name="Meyer A."/>
            <person name="Karagic N."/>
            <person name="Pippel M."/>
            <person name="Winkler S."/>
            <person name="Tracey A."/>
            <person name="Wood J."/>
            <person name="Formenti G."/>
            <person name="Howe K."/>
            <person name="Fedrigo O."/>
            <person name="Jarvis E.D."/>
        </authorList>
    </citation>
    <scope>NUCLEOTIDE SEQUENCE [LARGE SCALE GENOMIC DNA]</scope>
</reference>
<keyword evidence="4" id="KW-0175">Coiled coil</keyword>
<dbReference type="PROSITE" id="PS50041">
    <property type="entry name" value="C_TYPE_LECTIN_2"/>
    <property type="match status" value="1"/>
</dbReference>
<evidence type="ECO:0000256" key="2">
    <source>
        <dbReference type="ARBA" id="ARBA00023157"/>
    </source>
</evidence>
<dbReference type="RefSeq" id="XP_017542089.1">
    <property type="nucleotide sequence ID" value="XM_017686600.2"/>
</dbReference>
<dbReference type="CDD" id="cd03590">
    <property type="entry name" value="CLECT_DC-SIGN_like"/>
    <property type="match status" value="1"/>
</dbReference>
<keyword evidence="8" id="KW-1185">Reference proteome</keyword>
<dbReference type="Proteomes" id="UP001501920">
    <property type="component" value="Chromosome 22"/>
</dbReference>
<dbReference type="Pfam" id="PF00059">
    <property type="entry name" value="Lectin_C"/>
    <property type="match status" value="1"/>
</dbReference>
<evidence type="ECO:0000313" key="8">
    <source>
        <dbReference type="Proteomes" id="UP001501920"/>
    </source>
</evidence>
<keyword evidence="3" id="KW-0325">Glycoprotein</keyword>
<proteinExistence type="predicted"/>
<dbReference type="Gene3D" id="3.10.100.10">
    <property type="entry name" value="Mannose-Binding Protein A, subunit A"/>
    <property type="match status" value="1"/>
</dbReference>
<evidence type="ECO:0000256" key="1">
    <source>
        <dbReference type="ARBA" id="ARBA00022734"/>
    </source>
</evidence>
<accession>A0AAR2LWI6</accession>
<name>A0AAR2LWI6_PYGNA</name>
<dbReference type="Ensembl" id="ENSPNAT00000042486.1">
    <property type="protein sequence ID" value="ENSPNAP00000080943.1"/>
    <property type="gene ID" value="ENSPNAG00000032844.1"/>
</dbReference>
<dbReference type="PANTHER" id="PTHR46490:SF6">
    <property type="entry name" value="ASIALOGLYCOPROTEIN RECEPTOR 1-LIKE-RELATED"/>
    <property type="match status" value="1"/>
</dbReference>
<organism evidence="7 8">
    <name type="scientific">Pygocentrus nattereri</name>
    <name type="common">Red-bellied piranha</name>
    <dbReference type="NCBI Taxonomy" id="42514"/>
    <lineage>
        <taxon>Eukaryota</taxon>
        <taxon>Metazoa</taxon>
        <taxon>Chordata</taxon>
        <taxon>Craniata</taxon>
        <taxon>Vertebrata</taxon>
        <taxon>Euteleostomi</taxon>
        <taxon>Actinopterygii</taxon>
        <taxon>Neopterygii</taxon>
        <taxon>Teleostei</taxon>
        <taxon>Ostariophysi</taxon>
        <taxon>Characiformes</taxon>
        <taxon>Characoidei</taxon>
        <taxon>Pygocentrus</taxon>
    </lineage>
</organism>
<sequence>MASTHLQKTKELKMNEEIYANSRMAQDITSTISHDSNDYEDIYANEDVPEICVTRNHKGTMTSGTETSGSRCYRLAAVCCLGLLCVLLLTAITVLWVKFTAEKERLQIRYNNLTIERDQLQSIYSNLTAETAKLQTRCSNLTKERHGLLQRFSDLGWIYFNSSIYNISTEKKSWDEGRQDCRKRGADLLIIKSREKQEFAASILSNREAWIGLTDSETEGVWKWVDGSVLTTGFWNTGEPNNGGEEDCAQFLGYPDKRSWNDRRCSVSSQWICEKNFF</sequence>
<evidence type="ECO:0000259" key="6">
    <source>
        <dbReference type="PROSITE" id="PS50041"/>
    </source>
</evidence>
<keyword evidence="1" id="KW-0430">Lectin</keyword>
<keyword evidence="5" id="KW-0812">Transmembrane</keyword>
<evidence type="ECO:0000256" key="3">
    <source>
        <dbReference type="ARBA" id="ARBA00023180"/>
    </source>
</evidence>
<dbReference type="GeneID" id="108413890"/>
<dbReference type="Gene3D" id="1.20.5.400">
    <property type="match status" value="1"/>
</dbReference>